<name>A0AAJ6FP12_9LACO</name>
<proteinExistence type="predicted"/>
<accession>A0AAJ6FP12</accession>
<dbReference type="AlphaFoldDB" id="A0AAJ6FP12"/>
<gene>
    <name evidence="1" type="ORF">QFF56_08840</name>
</gene>
<protein>
    <submittedName>
        <fullName evidence="1">Uncharacterized protein</fullName>
    </submittedName>
</protein>
<dbReference type="RefSeq" id="WP_283534657.1">
    <property type="nucleotide sequence ID" value="NZ_CP123751.1"/>
</dbReference>
<dbReference type="EMBL" id="CP123751">
    <property type="protein sequence ID" value="WHQ80024.1"/>
    <property type="molecule type" value="Genomic_DNA"/>
</dbReference>
<evidence type="ECO:0000313" key="1">
    <source>
        <dbReference type="EMBL" id="WHQ80024.1"/>
    </source>
</evidence>
<dbReference type="Proteomes" id="UP001238155">
    <property type="component" value="Chromosome"/>
</dbReference>
<sequence length="127" mass="14517">MKYVDTDVPTSALTCKIADDIVILKTNTQKEGDYMFYELEFRSRLARETKKVSKEVREKGLAEGRKEGRKEGLTEGWAKGKKRVVCDMISRLTAKGYSKQDVITTVTELTHFTAEEAIVLYDKLFVK</sequence>
<evidence type="ECO:0000313" key="2">
    <source>
        <dbReference type="Proteomes" id="UP001238155"/>
    </source>
</evidence>
<reference evidence="1" key="1">
    <citation type="submission" date="2023-04" db="EMBL/GenBank/DDBJ databases">
        <title>Four porcine-derived lactic acid bacteria strains analyses and their evaluation as potential probiotics based on genomics.</title>
        <authorList>
            <person name="Niu D."/>
        </authorList>
    </citation>
    <scope>NUCLEOTIDE SEQUENCE</scope>
    <source>
        <strain evidence="1">ZSB1</strain>
    </source>
</reference>
<organism evidence="1 2">
    <name type="scientific">Ligilactobacillus animalis</name>
    <dbReference type="NCBI Taxonomy" id="1605"/>
    <lineage>
        <taxon>Bacteria</taxon>
        <taxon>Bacillati</taxon>
        <taxon>Bacillota</taxon>
        <taxon>Bacilli</taxon>
        <taxon>Lactobacillales</taxon>
        <taxon>Lactobacillaceae</taxon>
        <taxon>Ligilactobacillus</taxon>
    </lineage>
</organism>